<evidence type="ECO:0000313" key="3">
    <source>
        <dbReference type="Proteomes" id="UP001165492"/>
    </source>
</evidence>
<dbReference type="Proteomes" id="UP001165492">
    <property type="component" value="Unassembled WGS sequence"/>
</dbReference>
<name>A0ABS8I111_9FIRM</name>
<evidence type="ECO:0000313" key="2">
    <source>
        <dbReference type="EMBL" id="MCC5468594.1"/>
    </source>
</evidence>
<dbReference type="EMBL" id="JAJHJB010000079">
    <property type="protein sequence ID" value="MCC5468569.1"/>
    <property type="molecule type" value="Genomic_DNA"/>
</dbReference>
<protein>
    <recommendedName>
        <fullName evidence="4">LPP20 lipoprotein</fullName>
    </recommendedName>
</protein>
<accession>A0ABS8I111</accession>
<evidence type="ECO:0000313" key="1">
    <source>
        <dbReference type="EMBL" id="MCC5468569.1"/>
    </source>
</evidence>
<reference evidence="1" key="1">
    <citation type="submission" date="2021-11" db="EMBL/GenBank/DDBJ databases">
        <title>Description of a new species Pelosinus isolated from the bottom sediments of Lake Baikal.</title>
        <authorList>
            <person name="Zakharyuk A."/>
        </authorList>
    </citation>
    <scope>NUCLEOTIDE SEQUENCE</scope>
    <source>
        <strain evidence="1">Bkl1</strain>
    </source>
</reference>
<organism evidence="1 3">
    <name type="scientific">Pelosinus baikalensis</name>
    <dbReference type="NCBI Taxonomy" id="2892015"/>
    <lineage>
        <taxon>Bacteria</taxon>
        <taxon>Bacillati</taxon>
        <taxon>Bacillota</taxon>
        <taxon>Negativicutes</taxon>
        <taxon>Selenomonadales</taxon>
        <taxon>Sporomusaceae</taxon>
        <taxon>Pelosinus</taxon>
    </lineage>
</organism>
<comment type="caution">
    <text evidence="1">The sequence shown here is derived from an EMBL/GenBank/DDBJ whole genome shotgun (WGS) entry which is preliminary data.</text>
</comment>
<evidence type="ECO:0008006" key="4">
    <source>
        <dbReference type="Google" id="ProtNLM"/>
    </source>
</evidence>
<dbReference type="EMBL" id="JAJHJB010000080">
    <property type="protein sequence ID" value="MCC5468594.1"/>
    <property type="molecule type" value="Genomic_DNA"/>
</dbReference>
<proteinExistence type="predicted"/>
<keyword evidence="3" id="KW-1185">Reference proteome</keyword>
<gene>
    <name evidence="1" type="ORF">LMF89_24850</name>
    <name evidence="2" type="ORF">LMF89_24975</name>
</gene>
<dbReference type="RefSeq" id="WP_229537448.1">
    <property type="nucleotide sequence ID" value="NZ_JAJHJB010000079.1"/>
</dbReference>
<sequence>MRKIILLTMLLVFAIILPCYADSKEIITEGTYIASEYDSPSQGEEAALLIAKRAALEQVGTYLQSETLVSNLQLKDEQVKSLTSEVIETTVLDKSRTFNGQNMVFWVKIKAIVYQDKLLEVIKSGFKVMNKSAKDRSVMGVVTIVDLAPGAKFDAKHVIKKKTFDFNQFVEYFHVVDPFNQAITNKYLSRSLVTENKDELADYIKDEYVKNKQLSNDAFAAAAEKYQYEYVLVNILKFNKIERVTGTAFFTFEMKMYWQTDATMNSYLYDTKNGKMIFNDIFMDKKESRYGAGTLFNTPARDASEKALSSNLNDLSQSLIDQALKKLPNL</sequence>